<dbReference type="SMART" id="SM00100">
    <property type="entry name" value="cNMP"/>
    <property type="match status" value="2"/>
</dbReference>
<feature type="binding site" evidence="9">
    <location>
        <position position="300"/>
    </location>
    <ligand>
        <name>3',5'-cyclic AMP</name>
        <dbReference type="ChEBI" id="CHEBI:58165"/>
        <label>1</label>
    </ligand>
</feature>
<dbReference type="SMART" id="SM00394">
    <property type="entry name" value="RIIa"/>
    <property type="match status" value="1"/>
</dbReference>
<dbReference type="PROSITE" id="PS00888">
    <property type="entry name" value="CNMP_BINDING_1"/>
    <property type="match status" value="2"/>
</dbReference>
<dbReference type="GO" id="GO:0005952">
    <property type="term" value="C:cAMP-dependent protein kinase complex"/>
    <property type="evidence" value="ECO:0007669"/>
    <property type="project" value="InterPro"/>
</dbReference>
<dbReference type="Proteomes" id="UP000029445">
    <property type="component" value="Chromosome 3"/>
</dbReference>
<accession>A0A095EDI7</accession>
<dbReference type="RefSeq" id="XP_062881451.1">
    <property type="nucleotide sequence ID" value="XM_063025496.1"/>
</dbReference>
<dbReference type="Gene3D" id="2.60.120.10">
    <property type="entry name" value="Jelly Rolls"/>
    <property type="match status" value="2"/>
</dbReference>
<dbReference type="InterPro" id="IPR000595">
    <property type="entry name" value="cNMP-bd_dom"/>
</dbReference>
<organism evidence="12 13">
    <name type="scientific">Cryptococcus deuterogattii (strain R265)</name>
    <name type="common">Cryptococcus gattii VGII (strain R265)</name>
    <dbReference type="NCBI Taxonomy" id="294750"/>
    <lineage>
        <taxon>Eukaryota</taxon>
        <taxon>Fungi</taxon>
        <taxon>Dikarya</taxon>
        <taxon>Basidiomycota</taxon>
        <taxon>Agaricomycotina</taxon>
        <taxon>Tremellomycetes</taxon>
        <taxon>Tremellales</taxon>
        <taxon>Cryptococcaceae</taxon>
        <taxon>Cryptococcus</taxon>
        <taxon>Cryptococcus gattii species complex</taxon>
    </lineage>
</organism>
<evidence type="ECO:0000313" key="13">
    <source>
        <dbReference type="Proteomes" id="UP000029445"/>
    </source>
</evidence>
<evidence type="ECO:0000256" key="9">
    <source>
        <dbReference type="PIRSR" id="PIRSR000548-1"/>
    </source>
</evidence>
<keyword evidence="12" id="KW-0808">Transferase</keyword>
<evidence type="ECO:0000256" key="5">
    <source>
        <dbReference type="ARBA" id="ARBA00022737"/>
    </source>
</evidence>
<reference evidence="12 13" key="1">
    <citation type="journal article" date="2011" name="MBio">
        <title>Genome variation in Cryptococcus gattii, an emerging pathogen of immunocompetent hosts.</title>
        <authorList>
            <person name="D'Souza C.A."/>
            <person name="Kronstad J.W."/>
            <person name="Taylor G."/>
            <person name="Warren R."/>
            <person name="Yuen M."/>
            <person name="Hu G."/>
            <person name="Jung W.H."/>
            <person name="Sham A."/>
            <person name="Kidd S.E."/>
            <person name="Tangen K."/>
            <person name="Lee N."/>
            <person name="Zeilmaker T."/>
            <person name="Sawkins J."/>
            <person name="McVicker G."/>
            <person name="Shah S."/>
            <person name="Gnerre S."/>
            <person name="Griggs A."/>
            <person name="Zeng Q."/>
            <person name="Bartlett K."/>
            <person name="Li W."/>
            <person name="Wang X."/>
            <person name="Heitman J."/>
            <person name="Stajich J.E."/>
            <person name="Fraser J.A."/>
            <person name="Meyer W."/>
            <person name="Carter D."/>
            <person name="Schein J."/>
            <person name="Krzywinski M."/>
            <person name="Kwon-Chung K.J."/>
            <person name="Varma A."/>
            <person name="Wang J."/>
            <person name="Brunham R."/>
            <person name="Fyfe M."/>
            <person name="Ouellette B.F."/>
            <person name="Siddiqui A."/>
            <person name="Marra M."/>
            <person name="Jones S."/>
            <person name="Holt R."/>
            <person name="Birren B.W."/>
            <person name="Galagan J.E."/>
            <person name="Cuomo C.A."/>
        </authorList>
    </citation>
    <scope>NUCLEOTIDE SEQUENCE [LARGE SCALE GENOMIC DNA]</scope>
    <source>
        <strain evidence="12 13">R265</strain>
    </source>
</reference>
<dbReference type="InterPro" id="IPR018488">
    <property type="entry name" value="cNMP-bd_CS"/>
</dbReference>
<comment type="subunit">
    <text evidence="8">Tetramer, composed of 2 regulatory (R) and 2 catalytic (C) subunits. In the presence of cAMP it dissociates into 2 active monomeric C subunits and an R dimer.</text>
</comment>
<dbReference type="CDD" id="cd12098">
    <property type="entry name" value="DD_R_ScPKA-like"/>
    <property type="match status" value="1"/>
</dbReference>
<feature type="region of interest" description="Disordered" evidence="10">
    <location>
        <begin position="37"/>
        <end position="153"/>
    </location>
</feature>
<dbReference type="FunFam" id="2.60.120.10:FF:000039">
    <property type="entry name" value="cAMP-dependent protein kinase regulatory subunit"/>
    <property type="match status" value="1"/>
</dbReference>
<keyword evidence="12" id="KW-0418">Kinase</keyword>
<dbReference type="PIRSF" id="PIRSF000548">
    <property type="entry name" value="PK_regulatory"/>
    <property type="match status" value="1"/>
</dbReference>
<dbReference type="EMBL" id="CP025761">
    <property type="protein sequence ID" value="KGB75508.1"/>
    <property type="molecule type" value="Genomic_DNA"/>
</dbReference>
<keyword evidence="13" id="KW-1185">Reference proteome</keyword>
<evidence type="ECO:0000259" key="11">
    <source>
        <dbReference type="PROSITE" id="PS50042"/>
    </source>
</evidence>
<evidence type="ECO:0000256" key="4">
    <source>
        <dbReference type="ARBA" id="ARBA00022566"/>
    </source>
</evidence>
<dbReference type="STRING" id="294750.A0A095EDI7"/>
<keyword evidence="6 8" id="KW-0547">Nucleotide-binding</keyword>
<feature type="binding site" evidence="9">
    <location>
        <position position="432"/>
    </location>
    <ligand>
        <name>3',5'-cyclic AMP</name>
        <dbReference type="ChEBI" id="CHEBI:58165"/>
        <label>2</label>
    </ligand>
</feature>
<evidence type="ECO:0000256" key="2">
    <source>
        <dbReference type="ARBA" id="ARBA00020355"/>
    </source>
</evidence>
<comment type="similarity">
    <text evidence="1 8">Belongs to the cAMP-dependent kinase regulatory chain family.</text>
</comment>
<dbReference type="GO" id="GO:0034236">
    <property type="term" value="F:protein kinase A catalytic subunit binding"/>
    <property type="evidence" value="ECO:0007669"/>
    <property type="project" value="TreeGrafter"/>
</dbReference>
<evidence type="ECO:0000313" key="12">
    <source>
        <dbReference type="EMBL" id="KGB75508.1"/>
    </source>
</evidence>
<evidence type="ECO:0000256" key="1">
    <source>
        <dbReference type="ARBA" id="ARBA00005753"/>
    </source>
</evidence>
<dbReference type="GO" id="GO:0030552">
    <property type="term" value="F:cAMP binding"/>
    <property type="evidence" value="ECO:0007669"/>
    <property type="project" value="UniProtKB-KW"/>
</dbReference>
<keyword evidence="7 8" id="KW-0114">cAMP</keyword>
<keyword evidence="4 8" id="KW-0116">cAMP-binding</keyword>
<dbReference type="CDD" id="cd00038">
    <property type="entry name" value="CAP_ED"/>
    <property type="match status" value="2"/>
</dbReference>
<evidence type="ECO:0000256" key="3">
    <source>
        <dbReference type="ARBA" id="ARBA00022553"/>
    </source>
</evidence>
<evidence type="ECO:0000256" key="7">
    <source>
        <dbReference type="ARBA" id="ARBA00023149"/>
    </source>
</evidence>
<dbReference type="GO" id="GO:0016301">
    <property type="term" value="F:kinase activity"/>
    <property type="evidence" value="ECO:0007669"/>
    <property type="project" value="UniProtKB-KW"/>
</dbReference>
<feature type="binding site" evidence="9">
    <location>
        <position position="423"/>
    </location>
    <ligand>
        <name>3',5'-cyclic AMP</name>
        <dbReference type="ChEBI" id="CHEBI:58165"/>
        <label>2</label>
    </ligand>
</feature>
<dbReference type="PRINTS" id="PR00103">
    <property type="entry name" value="CAMPKINASE"/>
</dbReference>
<reference evidence="12 13" key="2">
    <citation type="journal article" date="2018" name="Proc. Natl. Acad. Sci.">
        <title>RNAi is a critical determinant of centromere evolution in closely related fungi.</title>
        <authorList>
            <person name="Yadav V."/>
            <person name="Sun S."/>
            <person name="Billmyre R.B."/>
            <person name="Thimmappa B.C."/>
            <person name="Shea T."/>
            <person name="Lintner R."/>
            <person name="Bakkeren G."/>
            <person name="Cuomo C.A."/>
            <person name="Heitman J."/>
            <person name="Sanyal K."/>
        </authorList>
    </citation>
    <scope>NUCLEOTIDE SEQUENCE [LARGE SCALE GENOMIC DNA]</scope>
    <source>
        <strain evidence="12 13">R265</strain>
    </source>
</reference>
<evidence type="ECO:0000256" key="10">
    <source>
        <dbReference type="SAM" id="MobiDB-lite"/>
    </source>
</evidence>
<sequence>MSSWTDILNELNRDIALDNPTDVLQWGADWFQNKLRQERQGSHASTRQASPGNLAFNTTNFGSLPPHALSPFSEMGPSDSPFGPTARRATVPTGSNLADQPLFSTPFGASSGVIPSDDRSPFSEGGGMPFGNSPFGETSHSHGTYDDPPIPSYALGRRTSVSAESLVPTNQRAYGPASGLETTMEEDEAMPNINSGTPVFPKSEEQQARIRQAIKPNFLFRNLDDEQEADVLAAMKEVKVDAGQMVIEQGAAGDFFYIVESGKLDVFIKREGQILDLEKGDRPGVGMKVTECSEGSSFGELALMHNAPRAASIISVTPCTLWALDRVSFRTILLDHTSRKRRLYESFLSGVPILASLQPQERAKIADVLESRTYNEGEDVIRQGDAGEEFFLIESGNAVAIKTDEDGNESVVKHLGQGEYFGELALLNHRKRAATIRAAGPDKLRVAALGEQAFTRLLGPVKDIMARSVSERYGFPTGRGSV</sequence>
<dbReference type="PANTHER" id="PTHR11635:SF152">
    <property type="entry name" value="CAMP-DEPENDENT PROTEIN KINASE TYPE I REGULATORY SUBUNIT-RELATED"/>
    <property type="match status" value="1"/>
</dbReference>
<dbReference type="AlphaFoldDB" id="A0A095EDI7"/>
<dbReference type="OMA" id="SQTRCVG"/>
<dbReference type="GO" id="GO:0033554">
    <property type="term" value="P:cellular response to stress"/>
    <property type="evidence" value="ECO:0007669"/>
    <property type="project" value="UniProtKB-ARBA"/>
</dbReference>
<dbReference type="InterPro" id="IPR014710">
    <property type="entry name" value="RmlC-like_jellyroll"/>
</dbReference>
<dbReference type="InterPro" id="IPR018490">
    <property type="entry name" value="cNMP-bd_dom_sf"/>
</dbReference>
<keyword evidence="3" id="KW-0597">Phosphoprotein</keyword>
<feature type="binding site" evidence="9">
    <location>
        <position position="309"/>
    </location>
    <ligand>
        <name>3',5'-cyclic AMP</name>
        <dbReference type="ChEBI" id="CHEBI:58165"/>
        <label>1</label>
    </ligand>
</feature>
<gene>
    <name evidence="12" type="ORF">CNBG_1346</name>
</gene>
<feature type="compositionally biased region" description="Polar residues" evidence="10">
    <location>
        <begin position="42"/>
        <end position="62"/>
    </location>
</feature>
<dbReference type="GO" id="GO:0005829">
    <property type="term" value="C:cytosol"/>
    <property type="evidence" value="ECO:0007669"/>
    <property type="project" value="TreeGrafter"/>
</dbReference>
<dbReference type="KEGG" id="cdeu:CNBG_1346"/>
<dbReference type="SUPFAM" id="SSF51206">
    <property type="entry name" value="cAMP-binding domain-like"/>
    <property type="match status" value="2"/>
</dbReference>
<feature type="domain" description="Cyclic nucleotide-binding" evidence="11">
    <location>
        <begin position="219"/>
        <end position="350"/>
    </location>
</feature>
<dbReference type="VEuPathDB" id="FungiDB:CNBG_1346"/>
<dbReference type="InterPro" id="IPR050503">
    <property type="entry name" value="cAMP-dep_PK_reg_su-like"/>
</dbReference>
<evidence type="ECO:0000256" key="8">
    <source>
        <dbReference type="PIRNR" id="PIRNR000548"/>
    </source>
</evidence>
<protein>
    <recommendedName>
        <fullName evidence="2 8">cAMP-dependent protein kinase regulatory subunit</fullName>
    </recommendedName>
</protein>
<dbReference type="PANTHER" id="PTHR11635">
    <property type="entry name" value="CAMP-DEPENDENT PROTEIN KINASE REGULATORY CHAIN"/>
    <property type="match status" value="1"/>
</dbReference>
<dbReference type="PROSITE" id="PS50042">
    <property type="entry name" value="CNMP_BINDING_3"/>
    <property type="match status" value="2"/>
</dbReference>
<keyword evidence="5" id="KW-0677">Repeat</keyword>
<dbReference type="GO" id="GO:0004862">
    <property type="term" value="F:cAMP-dependent protein kinase inhibitor activity"/>
    <property type="evidence" value="ECO:0007669"/>
    <property type="project" value="TreeGrafter"/>
</dbReference>
<dbReference type="HOGENOM" id="CLU_018310_0_1_1"/>
<dbReference type="Pfam" id="PF00027">
    <property type="entry name" value="cNMP_binding"/>
    <property type="match status" value="2"/>
</dbReference>
<dbReference type="OrthoDB" id="417078at2759"/>
<name>A0A095EDI7_CRYD2</name>
<evidence type="ECO:0000256" key="6">
    <source>
        <dbReference type="ARBA" id="ARBA00022741"/>
    </source>
</evidence>
<dbReference type="Pfam" id="PF02197">
    <property type="entry name" value="RIIa"/>
    <property type="match status" value="1"/>
</dbReference>
<dbReference type="GO" id="GO:0005634">
    <property type="term" value="C:nucleus"/>
    <property type="evidence" value="ECO:0007669"/>
    <property type="project" value="TreeGrafter"/>
</dbReference>
<dbReference type="GeneID" id="88177770"/>
<dbReference type="InterPro" id="IPR012198">
    <property type="entry name" value="cAMP_dep_PK_reg_su"/>
</dbReference>
<dbReference type="PROSITE" id="PS00889">
    <property type="entry name" value="CNMP_BINDING_2"/>
    <property type="match status" value="2"/>
</dbReference>
<feature type="domain" description="Cyclic nucleotide-binding" evidence="11">
    <location>
        <begin position="353"/>
        <end position="471"/>
    </location>
</feature>
<dbReference type="InterPro" id="IPR003117">
    <property type="entry name" value="cAMP_dep_PK_reg_su_I/II_a/b"/>
</dbReference>
<dbReference type="FunFam" id="2.60.120.10:FF:000006">
    <property type="entry name" value="cAMP-dependent protein kinase type I-alpha regulatory subunit"/>
    <property type="match status" value="1"/>
</dbReference>
<proteinExistence type="inferred from homology"/>